<dbReference type="Pfam" id="PF02878">
    <property type="entry name" value="PGM_PMM_I"/>
    <property type="match status" value="1"/>
</dbReference>
<dbReference type="InterPro" id="IPR016066">
    <property type="entry name" value="A-D-PHexomutase_CS"/>
</dbReference>
<evidence type="ECO:0000259" key="12">
    <source>
        <dbReference type="Pfam" id="PF02878"/>
    </source>
</evidence>
<evidence type="ECO:0000256" key="4">
    <source>
        <dbReference type="ARBA" id="ARBA00010231"/>
    </source>
</evidence>
<accession>A0ABT2R124</accession>
<dbReference type="Pfam" id="PF00408">
    <property type="entry name" value="PGM_PMM_IV"/>
    <property type="match status" value="1"/>
</dbReference>
<dbReference type="Proteomes" id="UP001064106">
    <property type="component" value="Unassembled WGS sequence"/>
</dbReference>
<reference evidence="15" key="1">
    <citation type="submission" date="2012-09" db="EMBL/GenBank/DDBJ databases">
        <title>Genome Sequence of alkane-degrading Bacterium Alcanivorax balearicus MACL04.</title>
        <authorList>
            <person name="Lai Q."/>
            <person name="Shao Z."/>
        </authorList>
    </citation>
    <scope>NUCLEOTIDE SEQUENCE</scope>
    <source>
        <strain evidence="15">MACL04</strain>
    </source>
</reference>
<dbReference type="InterPro" id="IPR005844">
    <property type="entry name" value="A-D-PHexomutase_a/b/a-I"/>
</dbReference>
<evidence type="ECO:0000256" key="3">
    <source>
        <dbReference type="ARBA" id="ARBA00004699"/>
    </source>
</evidence>
<evidence type="ECO:0000313" key="15">
    <source>
        <dbReference type="EMBL" id="MCU5783481.1"/>
    </source>
</evidence>
<dbReference type="PANTHER" id="PTHR43771">
    <property type="entry name" value="PHOSPHOMANNOMUTASE"/>
    <property type="match status" value="1"/>
</dbReference>
<comment type="catalytic activity">
    <reaction evidence="1">
        <text>alpha-D-mannose 1-phosphate = D-mannose 6-phosphate</text>
        <dbReference type="Rhea" id="RHEA:11140"/>
        <dbReference type="ChEBI" id="CHEBI:58409"/>
        <dbReference type="ChEBI" id="CHEBI:58735"/>
        <dbReference type="EC" id="5.4.2.8"/>
    </reaction>
</comment>
<feature type="domain" description="Alpha-D-phosphohexomutase alpha/beta/alpha" evidence="12">
    <location>
        <begin position="10"/>
        <end position="139"/>
    </location>
</feature>
<evidence type="ECO:0000259" key="13">
    <source>
        <dbReference type="Pfam" id="PF02879"/>
    </source>
</evidence>
<evidence type="ECO:0000259" key="11">
    <source>
        <dbReference type="Pfam" id="PF00408"/>
    </source>
</evidence>
<comment type="caution">
    <text evidence="15">The sequence shown here is derived from an EMBL/GenBank/DDBJ whole genome shotgun (WGS) entry which is preliminary data.</text>
</comment>
<dbReference type="InterPro" id="IPR005841">
    <property type="entry name" value="Alpha-D-phosphohexomutase_SF"/>
</dbReference>
<evidence type="ECO:0000256" key="2">
    <source>
        <dbReference type="ARBA" id="ARBA00001946"/>
    </source>
</evidence>
<dbReference type="InterPro" id="IPR036900">
    <property type="entry name" value="A-D-PHexomutase_C_sf"/>
</dbReference>
<evidence type="ECO:0000313" key="16">
    <source>
        <dbReference type="Proteomes" id="UP001064106"/>
    </source>
</evidence>
<comment type="similarity">
    <text evidence="4 10">Belongs to the phosphohexose mutase family.</text>
</comment>
<keyword evidence="6" id="KW-0597">Phosphoprotein</keyword>
<evidence type="ECO:0000256" key="9">
    <source>
        <dbReference type="ARBA" id="ARBA00023235"/>
    </source>
</evidence>
<dbReference type="InterPro" id="IPR005845">
    <property type="entry name" value="A-D-PHexomutase_a/b/a-II"/>
</dbReference>
<dbReference type="InterPro" id="IPR005846">
    <property type="entry name" value="A-D-PHexomutase_a/b/a-III"/>
</dbReference>
<dbReference type="PRINTS" id="PR00509">
    <property type="entry name" value="PGMPMM"/>
</dbReference>
<evidence type="ECO:0000259" key="14">
    <source>
        <dbReference type="Pfam" id="PF02880"/>
    </source>
</evidence>
<dbReference type="Gene3D" id="3.40.120.10">
    <property type="entry name" value="Alpha-D-Glucose-1,6-Bisphosphate, subunit A, domain 3"/>
    <property type="match status" value="3"/>
</dbReference>
<keyword evidence="9" id="KW-0413">Isomerase</keyword>
<dbReference type="Gene3D" id="3.30.310.50">
    <property type="entry name" value="Alpha-D-phosphohexomutase, C-terminal domain"/>
    <property type="match status" value="1"/>
</dbReference>
<feature type="domain" description="Alpha-D-phosphohexomutase C-terminal" evidence="11">
    <location>
        <begin position="373"/>
        <end position="445"/>
    </location>
</feature>
<dbReference type="SUPFAM" id="SSF55957">
    <property type="entry name" value="Phosphoglucomutase, C-terminal domain"/>
    <property type="match status" value="1"/>
</dbReference>
<dbReference type="EC" id="5.4.2.8" evidence="5"/>
<keyword evidence="16" id="KW-1185">Reference proteome</keyword>
<dbReference type="SUPFAM" id="SSF53738">
    <property type="entry name" value="Phosphoglucomutase, first 3 domains"/>
    <property type="match status" value="3"/>
</dbReference>
<dbReference type="InterPro" id="IPR005843">
    <property type="entry name" value="A-D-PHexomutase_C"/>
</dbReference>
<dbReference type="Pfam" id="PF02880">
    <property type="entry name" value="PGM_PMM_III"/>
    <property type="match status" value="1"/>
</dbReference>
<name>A0ABT2R124_9GAMM</name>
<dbReference type="Pfam" id="PF02879">
    <property type="entry name" value="PGM_PMM_II"/>
    <property type="match status" value="1"/>
</dbReference>
<comment type="cofactor">
    <cofactor evidence="2">
        <name>Mg(2+)</name>
        <dbReference type="ChEBI" id="CHEBI:18420"/>
    </cofactor>
</comment>
<evidence type="ECO:0000256" key="6">
    <source>
        <dbReference type="ARBA" id="ARBA00022553"/>
    </source>
</evidence>
<gene>
    <name evidence="15" type="ORF">MA04_02781</name>
</gene>
<feature type="domain" description="Alpha-D-phosphohexomutase alpha/beta/alpha" evidence="13">
    <location>
        <begin position="156"/>
        <end position="253"/>
    </location>
</feature>
<evidence type="ECO:0000256" key="5">
    <source>
        <dbReference type="ARBA" id="ARBA00012730"/>
    </source>
</evidence>
<keyword evidence="8 10" id="KW-0460">Magnesium</keyword>
<evidence type="ECO:0000256" key="8">
    <source>
        <dbReference type="ARBA" id="ARBA00022842"/>
    </source>
</evidence>
<protein>
    <recommendedName>
        <fullName evidence="5">phosphomannomutase</fullName>
        <ecNumber evidence="5">5.4.2.8</ecNumber>
    </recommendedName>
</protein>
<dbReference type="PROSITE" id="PS00710">
    <property type="entry name" value="PGM_PMM"/>
    <property type="match status" value="1"/>
</dbReference>
<evidence type="ECO:0000256" key="10">
    <source>
        <dbReference type="RuleBase" id="RU004326"/>
    </source>
</evidence>
<dbReference type="InterPro" id="IPR016055">
    <property type="entry name" value="A-D-PHexomutase_a/b/a-I/II/III"/>
</dbReference>
<dbReference type="PANTHER" id="PTHR43771:SF2">
    <property type="entry name" value="PHOSPHOMANNOMUTASE_PHOSPHOGLUCOMUTASE"/>
    <property type="match status" value="1"/>
</dbReference>
<comment type="pathway">
    <text evidence="3">Nucleotide-sugar biosynthesis; GDP-alpha-D-mannose biosynthesis; alpha-D-mannose 1-phosphate from D-fructose 6-phosphate: step 2/2.</text>
</comment>
<evidence type="ECO:0000256" key="7">
    <source>
        <dbReference type="ARBA" id="ARBA00022723"/>
    </source>
</evidence>
<organism evidence="15 16">
    <name type="scientific">Alloalcanivorax balearicus MACL04</name>
    <dbReference type="NCBI Taxonomy" id="1177182"/>
    <lineage>
        <taxon>Bacteria</taxon>
        <taxon>Pseudomonadati</taxon>
        <taxon>Pseudomonadota</taxon>
        <taxon>Gammaproteobacteria</taxon>
        <taxon>Oceanospirillales</taxon>
        <taxon>Alcanivoracaceae</taxon>
        <taxon>Alloalcanivorax</taxon>
    </lineage>
</organism>
<feature type="domain" description="Alpha-D-phosphohexomutase alpha/beta/alpha" evidence="14">
    <location>
        <begin position="258"/>
        <end position="360"/>
    </location>
</feature>
<proteinExistence type="inferred from homology"/>
<evidence type="ECO:0000256" key="1">
    <source>
        <dbReference type="ARBA" id="ARBA00000586"/>
    </source>
</evidence>
<sequence>MSEIELKPSIFRAYDIRGIVGETLSEEITRQIGRAIAAETLAAGESRIAVARDGRISGPQVSQALIEGLRKGGCDVVDVGMVPTPVLYFATHVVEGLNSGVMVTGSHNPPDYNGFKIVIGGQTLSGDRIQGLYQRIVQADLSDGQGELSSLDLREQYLDRITSDVTLKRPLKVVVDTGNGVAGELAPRLMERLGCTVVPLFTEIDGTFPNHHPDPGEPENVVDLIRTVAETGADLGLGFDGDGDRVGVVTPKGELIYPDRLMMAFAEDVLSRVPGGRIIYDVKCTGNLAKVVTELGGDPEMWRTGHSLIKARMKETGAPLAGEMSGHIFFSERWYGFDDGLYAAARLAEILAAQEKDADAFFVRYPQSPSTPEITIPVPEDYKFAVVERLIADGDFGDGRRTTIDGIRVDYEDGWGLCRVSNTSPKLVTRYEGATQEVCDRIRALFEASIVDVMRRLKVL</sequence>
<dbReference type="RefSeq" id="WP_262461087.1">
    <property type="nucleotide sequence ID" value="NZ_ARXS01000016.1"/>
</dbReference>
<keyword evidence="7 10" id="KW-0479">Metal-binding</keyword>
<dbReference type="CDD" id="cd03089">
    <property type="entry name" value="PMM_PGM"/>
    <property type="match status" value="1"/>
</dbReference>
<dbReference type="EMBL" id="ARXS01000016">
    <property type="protein sequence ID" value="MCU5783481.1"/>
    <property type="molecule type" value="Genomic_DNA"/>
</dbReference>